<evidence type="ECO:0000313" key="3">
    <source>
        <dbReference type="Proteomes" id="UP001152523"/>
    </source>
</evidence>
<feature type="compositionally biased region" description="Basic and acidic residues" evidence="1">
    <location>
        <begin position="101"/>
        <end position="112"/>
    </location>
</feature>
<evidence type="ECO:0000313" key="2">
    <source>
        <dbReference type="EMBL" id="CAH9130422.1"/>
    </source>
</evidence>
<dbReference type="Proteomes" id="UP001152523">
    <property type="component" value="Unassembled WGS sequence"/>
</dbReference>
<feature type="region of interest" description="Disordered" evidence="1">
    <location>
        <begin position="101"/>
        <end position="131"/>
    </location>
</feature>
<comment type="caution">
    <text evidence="2">The sequence shown here is derived from an EMBL/GenBank/DDBJ whole genome shotgun (WGS) entry which is preliminary data.</text>
</comment>
<name>A0AAV0F4Y2_9ASTE</name>
<gene>
    <name evidence="2" type="ORF">CEPIT_LOCUS30617</name>
</gene>
<protein>
    <submittedName>
        <fullName evidence="2">Uncharacterized protein</fullName>
    </submittedName>
</protein>
<organism evidence="2 3">
    <name type="scientific">Cuscuta epithymum</name>
    <dbReference type="NCBI Taxonomy" id="186058"/>
    <lineage>
        <taxon>Eukaryota</taxon>
        <taxon>Viridiplantae</taxon>
        <taxon>Streptophyta</taxon>
        <taxon>Embryophyta</taxon>
        <taxon>Tracheophyta</taxon>
        <taxon>Spermatophyta</taxon>
        <taxon>Magnoliopsida</taxon>
        <taxon>eudicotyledons</taxon>
        <taxon>Gunneridae</taxon>
        <taxon>Pentapetalae</taxon>
        <taxon>asterids</taxon>
        <taxon>lamiids</taxon>
        <taxon>Solanales</taxon>
        <taxon>Convolvulaceae</taxon>
        <taxon>Cuscuteae</taxon>
        <taxon>Cuscuta</taxon>
        <taxon>Cuscuta subgen. Cuscuta</taxon>
    </lineage>
</organism>
<dbReference type="AlphaFoldDB" id="A0AAV0F4Y2"/>
<keyword evidence="3" id="KW-1185">Reference proteome</keyword>
<evidence type="ECO:0000256" key="1">
    <source>
        <dbReference type="SAM" id="MobiDB-lite"/>
    </source>
</evidence>
<proteinExistence type="predicted"/>
<accession>A0AAV0F4Y2</accession>
<dbReference type="EMBL" id="CAMAPF010000962">
    <property type="protein sequence ID" value="CAH9130422.1"/>
    <property type="molecule type" value="Genomic_DNA"/>
</dbReference>
<sequence length="131" mass="14928">MTGKKKSQSFGAVRYARVGRSMIFGMKCRDIMIGKKESPHLESFDQLKRGDHEAQRRSWSIEKRRDYKYVCTMTHGEEIITTKGSETSIFHQEAEGLKETIRSITAGRRESRPSIVDEDDSRPFGGSGSDH</sequence>
<reference evidence="2" key="1">
    <citation type="submission" date="2022-07" db="EMBL/GenBank/DDBJ databases">
        <authorList>
            <person name="Macas J."/>
            <person name="Novak P."/>
            <person name="Neumann P."/>
        </authorList>
    </citation>
    <scope>NUCLEOTIDE SEQUENCE</scope>
</reference>